<gene>
    <name evidence="2" type="ORF">GCM10010468_13380</name>
</gene>
<dbReference type="InterPro" id="IPR007822">
    <property type="entry name" value="LANC-like"/>
</dbReference>
<dbReference type="InterPro" id="IPR033889">
    <property type="entry name" value="LanC"/>
</dbReference>
<evidence type="ECO:0000313" key="3">
    <source>
        <dbReference type="Proteomes" id="UP001501237"/>
    </source>
</evidence>
<dbReference type="PRINTS" id="PR01950">
    <property type="entry name" value="LANCSUPER"/>
</dbReference>
<dbReference type="Pfam" id="PF05147">
    <property type="entry name" value="LANC_like"/>
    <property type="match status" value="1"/>
</dbReference>
<comment type="caution">
    <text evidence="2">The sequence shown here is derived from an EMBL/GenBank/DDBJ whole genome shotgun (WGS) entry which is preliminary data.</text>
</comment>
<sequence>MTVIGQSLAEGAAGIALLHLETGDEYAVLAQLEQAAEGGVTVADNASLYFGAPALAFVLAATDKPHLARARALAAEGTGIVTRRKLEAAHRRIDQRRRPHYAEFDLIRGLTGLGVALRRLGDVDLLRAVLAYLVRLTEPIGPLPGWWCPSGPRRDRPGPPGGHSNHGIAHGITGPLALLALARLDGLHVDDHLGAMMRILRWLDTWQRRTFDGSAWWPPTLDRADLDLGTHTDPGPGRPSWCYGTPGISRTLQLAARALGDPTRQNQAEAAFIRCIDDPARTRLLTDQSLCHGTAGLMATGRRIAADALVPVSVEPLLELHRTTTRPSQAGLLNGRAGADLALVGTATSWDACLLLC</sequence>
<proteinExistence type="predicted"/>
<dbReference type="PRINTS" id="PR01955">
    <property type="entry name" value="LANCFRANKIA"/>
</dbReference>
<organism evidence="2 3">
    <name type="scientific">Actinocorallia longicatena</name>
    <dbReference type="NCBI Taxonomy" id="111803"/>
    <lineage>
        <taxon>Bacteria</taxon>
        <taxon>Bacillati</taxon>
        <taxon>Actinomycetota</taxon>
        <taxon>Actinomycetes</taxon>
        <taxon>Streptosporangiales</taxon>
        <taxon>Thermomonosporaceae</taxon>
        <taxon>Actinocorallia</taxon>
    </lineage>
</organism>
<dbReference type="SMART" id="SM01260">
    <property type="entry name" value="LANC_like"/>
    <property type="match status" value="1"/>
</dbReference>
<dbReference type="Proteomes" id="UP001501237">
    <property type="component" value="Unassembled WGS sequence"/>
</dbReference>
<evidence type="ECO:0008006" key="4">
    <source>
        <dbReference type="Google" id="ProtNLM"/>
    </source>
</evidence>
<dbReference type="EMBL" id="BAAAUV010000003">
    <property type="protein sequence ID" value="GAA3200599.1"/>
    <property type="molecule type" value="Genomic_DNA"/>
</dbReference>
<evidence type="ECO:0000256" key="1">
    <source>
        <dbReference type="SAM" id="MobiDB-lite"/>
    </source>
</evidence>
<accession>A0ABP6Q396</accession>
<dbReference type="Gene3D" id="1.50.10.20">
    <property type="match status" value="1"/>
</dbReference>
<dbReference type="CDD" id="cd04793">
    <property type="entry name" value="LanC"/>
    <property type="match status" value="1"/>
</dbReference>
<protein>
    <recommendedName>
        <fullName evidence="4">Lanthionine synthetase-like protein</fullName>
    </recommendedName>
</protein>
<keyword evidence="3" id="KW-1185">Reference proteome</keyword>
<name>A0ABP6Q396_9ACTN</name>
<evidence type="ECO:0000313" key="2">
    <source>
        <dbReference type="EMBL" id="GAA3200599.1"/>
    </source>
</evidence>
<dbReference type="SUPFAM" id="SSF158745">
    <property type="entry name" value="LanC-like"/>
    <property type="match status" value="1"/>
</dbReference>
<reference evidence="3" key="1">
    <citation type="journal article" date="2019" name="Int. J. Syst. Evol. Microbiol.">
        <title>The Global Catalogue of Microorganisms (GCM) 10K type strain sequencing project: providing services to taxonomists for standard genome sequencing and annotation.</title>
        <authorList>
            <consortium name="The Broad Institute Genomics Platform"/>
            <consortium name="The Broad Institute Genome Sequencing Center for Infectious Disease"/>
            <person name="Wu L."/>
            <person name="Ma J."/>
        </authorList>
    </citation>
    <scope>NUCLEOTIDE SEQUENCE [LARGE SCALE GENOMIC DNA]</scope>
    <source>
        <strain evidence="3">JCM 9377</strain>
    </source>
</reference>
<feature type="region of interest" description="Disordered" evidence="1">
    <location>
        <begin position="147"/>
        <end position="167"/>
    </location>
</feature>